<gene>
    <name evidence="1" type="ORF">EVAR_45573_1</name>
</gene>
<evidence type="ECO:0000313" key="2">
    <source>
        <dbReference type="Proteomes" id="UP000299102"/>
    </source>
</evidence>
<dbReference type="Proteomes" id="UP000299102">
    <property type="component" value="Unassembled WGS sequence"/>
</dbReference>
<organism evidence="1 2">
    <name type="scientific">Eumeta variegata</name>
    <name type="common">Bagworm moth</name>
    <name type="synonym">Eumeta japonica</name>
    <dbReference type="NCBI Taxonomy" id="151549"/>
    <lineage>
        <taxon>Eukaryota</taxon>
        <taxon>Metazoa</taxon>
        <taxon>Ecdysozoa</taxon>
        <taxon>Arthropoda</taxon>
        <taxon>Hexapoda</taxon>
        <taxon>Insecta</taxon>
        <taxon>Pterygota</taxon>
        <taxon>Neoptera</taxon>
        <taxon>Endopterygota</taxon>
        <taxon>Lepidoptera</taxon>
        <taxon>Glossata</taxon>
        <taxon>Ditrysia</taxon>
        <taxon>Tineoidea</taxon>
        <taxon>Psychidae</taxon>
        <taxon>Oiketicinae</taxon>
        <taxon>Eumeta</taxon>
    </lineage>
</organism>
<dbReference type="EMBL" id="BGZK01001380">
    <property type="protein sequence ID" value="GBP78684.1"/>
    <property type="molecule type" value="Genomic_DNA"/>
</dbReference>
<protein>
    <submittedName>
        <fullName evidence="1">Uncharacterized protein</fullName>
    </submittedName>
</protein>
<name>A0A4C1YV43_EUMVA</name>
<evidence type="ECO:0000313" key="1">
    <source>
        <dbReference type="EMBL" id="GBP78684.1"/>
    </source>
</evidence>
<proteinExistence type="predicted"/>
<dbReference type="AlphaFoldDB" id="A0A4C1YV43"/>
<reference evidence="1 2" key="1">
    <citation type="journal article" date="2019" name="Commun. Biol.">
        <title>The bagworm genome reveals a unique fibroin gene that provides high tensile strength.</title>
        <authorList>
            <person name="Kono N."/>
            <person name="Nakamura H."/>
            <person name="Ohtoshi R."/>
            <person name="Tomita M."/>
            <person name="Numata K."/>
            <person name="Arakawa K."/>
        </authorList>
    </citation>
    <scope>NUCLEOTIDE SEQUENCE [LARGE SCALE GENOMIC DNA]</scope>
</reference>
<comment type="caution">
    <text evidence="1">The sequence shown here is derived from an EMBL/GenBank/DDBJ whole genome shotgun (WGS) entry which is preliminary data.</text>
</comment>
<dbReference type="OrthoDB" id="410404at2759"/>
<accession>A0A4C1YV43</accession>
<keyword evidence="2" id="KW-1185">Reference proteome</keyword>
<sequence>MYLTYYWSIISLINALELRSAHSMCRVFLENKYRNSDVRKRYGLKEDIVTKVKMVCHLCYIRSTGRFIWTRPAFASKSKTQTKHNISRTRSDKHPLVMKHNEMSATSRTPAAISGRIEVGVAGRGSICGHPGPAGVGPDYSIGFVVALALD</sequence>